<organism evidence="23">
    <name type="scientific">Petromyces alliaceus</name>
    <name type="common">Aspergillus alliaceus</name>
    <dbReference type="NCBI Taxonomy" id="209559"/>
    <lineage>
        <taxon>Eukaryota</taxon>
        <taxon>Fungi</taxon>
        <taxon>Dikarya</taxon>
        <taxon>Ascomycota</taxon>
        <taxon>Pezizomycotina</taxon>
        <taxon>Eurotiomycetes</taxon>
        <taxon>Eurotiomycetidae</taxon>
        <taxon>Eurotiales</taxon>
        <taxon>Aspergillaceae</taxon>
        <taxon>Aspergillus</taxon>
        <taxon>Aspergillus subgen. Circumdati</taxon>
    </lineage>
</organism>
<evidence type="ECO:0000256" key="19">
    <source>
        <dbReference type="ARBA" id="ARBA00047995"/>
    </source>
</evidence>
<feature type="domain" description="VWFA" evidence="22">
    <location>
        <begin position="6"/>
        <end position="164"/>
    </location>
</feature>
<dbReference type="InterPro" id="IPR024193">
    <property type="entry name" value="Ku80"/>
</dbReference>
<dbReference type="Pfam" id="PF08785">
    <property type="entry name" value="Ku_PK_bind"/>
    <property type="match status" value="1"/>
</dbReference>
<dbReference type="SUPFAM" id="SSF53300">
    <property type="entry name" value="vWA-like"/>
    <property type="match status" value="1"/>
</dbReference>
<sequence length="722" mass="81552">MADKEATVYIVDVGKSMGKRRHGRSVTDLEWAMQYVWDRITETVATGRKTAMMGVIGLRTDGTSNELEDDLHFSHISVLSNIKQFLMPDIRKLEDELKPSQTDKGDAISAIILAIQMIITHCKKLKYRRKIVLVTNGQGRMSDENLDEIVKRIKEDNIELVVMGTDFDDAEYGYKEEDKDPQKAENETLLRTLVEDCDGVYGTFEQAVAELDVPRVKAVKSMASFKGYLQLGNPEDYDSAIRIPVERYYRTYVAKPPTASSFVLRSDPAAGKEEAESSEAAAAKSESQSGDTNALTTVRSMRTYYVEDESAPGGKIDVERDDLAKGYEYGRTAVHISETDENVTILETYAGLELIGFIQSDQYQRYMHMSNTNIIVGQRANDKATLALSSFIHALFELECYAVARLVMKENKPPVVVLLAPSIEPDYECLLEVQLPFAEDVRTYRFPPLDKVITVSGKVVTQHRNLPSDDLLDVMSKYVNSMELVDTDENGDPVEIFPIEDSYSPVLHRIDSAVRARAINPNQPIPPPSEILTKFSHPPEDVVKQSNKYLEKLIEIADVKKVPPKAKGRKRTRETEKPLSGLDVDSLLHQEKRSKISANNAIPEFKQTLAQAENIEAIKDATKQMMVIIEDQIRHSLGDANYDRVIEEMGTMRDELISYEEPTSYNDFLGQLKDKLLQEKLGGDRRELWWLIRRNKLGLVVQRESDQSKVTEAEAKEFMSAK</sequence>
<comment type="similarity">
    <text evidence="3 20">Belongs to the ku80 family.</text>
</comment>
<dbReference type="CDD" id="cd00873">
    <property type="entry name" value="KU80"/>
    <property type="match status" value="1"/>
</dbReference>
<keyword evidence="9 20" id="KW-0227">DNA damage</keyword>
<dbReference type="PROSITE" id="PS50234">
    <property type="entry name" value="VWFA"/>
    <property type="match status" value="1"/>
</dbReference>
<dbReference type="GO" id="GO:0003684">
    <property type="term" value="F:damaged DNA binding"/>
    <property type="evidence" value="ECO:0007669"/>
    <property type="project" value="InterPro"/>
</dbReference>
<dbReference type="Gene3D" id="1.10.1600.10">
    <property type="match status" value="1"/>
</dbReference>
<dbReference type="GO" id="GO:0003690">
    <property type="term" value="F:double-stranded DNA binding"/>
    <property type="evidence" value="ECO:0007669"/>
    <property type="project" value="TreeGrafter"/>
</dbReference>
<dbReference type="GO" id="GO:0000781">
    <property type="term" value="C:chromosome, telomeric region"/>
    <property type="evidence" value="ECO:0007669"/>
    <property type="project" value="UniProtKB-SubCell"/>
</dbReference>
<comment type="subcellular location">
    <subcellularLocation>
        <location evidence="2">Chromosome</location>
        <location evidence="2">Telomere</location>
    </subcellularLocation>
    <subcellularLocation>
        <location evidence="1 20">Nucleus</location>
    </subcellularLocation>
</comment>
<dbReference type="InterPro" id="IPR006164">
    <property type="entry name" value="DNA_bd_Ku70/Ku80"/>
</dbReference>
<evidence type="ECO:0000256" key="6">
    <source>
        <dbReference type="ARBA" id="ARBA00021792"/>
    </source>
</evidence>
<evidence type="ECO:0000256" key="3">
    <source>
        <dbReference type="ARBA" id="ARBA00007726"/>
    </source>
</evidence>
<dbReference type="InterPro" id="IPR005161">
    <property type="entry name" value="Ku_N"/>
</dbReference>
<evidence type="ECO:0000256" key="10">
    <source>
        <dbReference type="ARBA" id="ARBA00022801"/>
    </source>
</evidence>
<dbReference type="SUPFAM" id="SSF101420">
    <property type="entry name" value="C-terminal domain of Ku80"/>
    <property type="match status" value="1"/>
</dbReference>
<dbReference type="FunFam" id="1.25.40.240:FF:000002">
    <property type="entry name" value="ATP-dependent DNA helicase II subunit 2"/>
    <property type="match status" value="1"/>
</dbReference>
<dbReference type="Gene3D" id="1.25.40.240">
    <property type="entry name" value="Ku, C-terminal domain"/>
    <property type="match status" value="1"/>
</dbReference>
<dbReference type="InterPro" id="IPR002035">
    <property type="entry name" value="VWF_A"/>
</dbReference>
<reference evidence="23" key="1">
    <citation type="submission" date="2019-04" db="EMBL/GenBank/DDBJ databases">
        <title>Friends and foes A comparative genomics studyof 23 Aspergillus species from section Flavi.</title>
        <authorList>
            <consortium name="DOE Joint Genome Institute"/>
            <person name="Kjaerbolling I."/>
            <person name="Vesth T."/>
            <person name="Frisvad J.C."/>
            <person name="Nybo J.L."/>
            <person name="Theobald S."/>
            <person name="Kildgaard S."/>
            <person name="Isbrandt T."/>
            <person name="Kuo A."/>
            <person name="Sato A."/>
            <person name="Lyhne E.K."/>
            <person name="Kogle M.E."/>
            <person name="Wiebenga A."/>
            <person name="Kun R.S."/>
            <person name="Lubbers R.J."/>
            <person name="Makela M.R."/>
            <person name="Barry K."/>
            <person name="Chovatia M."/>
            <person name="Clum A."/>
            <person name="Daum C."/>
            <person name="Haridas S."/>
            <person name="He G."/>
            <person name="LaButti K."/>
            <person name="Lipzen A."/>
            <person name="Mondo S."/>
            <person name="Riley R."/>
            <person name="Salamov A."/>
            <person name="Simmons B.A."/>
            <person name="Magnuson J.K."/>
            <person name="Henrissat B."/>
            <person name="Mortensen U.H."/>
            <person name="Larsen T.O."/>
            <person name="Devries R.P."/>
            <person name="Grigoriev I.V."/>
            <person name="Machida M."/>
            <person name="Baker S.E."/>
            <person name="Andersen M.R."/>
        </authorList>
    </citation>
    <scope>NUCLEOTIDE SEQUENCE [LARGE SCALE GENOMIC DNA]</scope>
    <source>
        <strain evidence="23">IBT 14317</strain>
    </source>
</reference>
<evidence type="ECO:0000313" key="23">
    <source>
        <dbReference type="EMBL" id="KAE8384692.1"/>
    </source>
</evidence>
<protein>
    <recommendedName>
        <fullName evidence="6 20">ATP-dependent DNA helicase II subunit 2</fullName>
        <ecNumber evidence="5 20">3.6.4.12</ecNumber>
    </recommendedName>
</protein>
<evidence type="ECO:0000256" key="16">
    <source>
        <dbReference type="ARBA" id="ARBA00023204"/>
    </source>
</evidence>
<keyword evidence="14 20" id="KW-0238">DNA-binding</keyword>
<comment type="function">
    <text evidence="18">Single-stranded DNA-dependent ATP-dependent helicase. Involved in non-homologous end joining (NHEJ) DNA double strand break repair. DNA-binding is sequence-independent but has a high affinity to nicks in double-stranded DNA and to the ends of duplex DNA. Binds to naturally occurring chromosomal ends, and therefore provides chromosomal end protection. Required also for telomere recombination to repair telomeric ends in the absence of telomerase. KU70, of the KU70/KU80 heterodimer, binds to the stem loop of TLC1, the RNA component of telomerase. Involved in telomere maintenance. Interacts with telomeric repeats and subtelomeric sequences thereby controlling telomere length and protecting against subtelomeric rearrangement. Maintains telomeric chromatin, which is involved in silencing the expression of genes located at the telomere. Required for mating-type switching.</text>
</comment>
<evidence type="ECO:0000256" key="1">
    <source>
        <dbReference type="ARBA" id="ARBA00004123"/>
    </source>
</evidence>
<evidence type="ECO:0000256" key="20">
    <source>
        <dbReference type="PIRNR" id="PIRNR016570"/>
    </source>
</evidence>
<evidence type="ECO:0000256" key="5">
    <source>
        <dbReference type="ARBA" id="ARBA00012551"/>
    </source>
</evidence>
<dbReference type="GO" id="GO:0005524">
    <property type="term" value="F:ATP binding"/>
    <property type="evidence" value="ECO:0007669"/>
    <property type="project" value="UniProtKB-UniRule"/>
</dbReference>
<proteinExistence type="inferred from homology"/>
<keyword evidence="12 20" id="KW-0067">ATP-binding</keyword>
<keyword evidence="17 20" id="KW-0539">Nucleus</keyword>
<dbReference type="InterPro" id="IPR036494">
    <property type="entry name" value="Ku_C_sf"/>
</dbReference>
<gene>
    <name evidence="23" type="ORF">BDV23DRAFT_30899</name>
</gene>
<evidence type="ECO:0000256" key="21">
    <source>
        <dbReference type="SAM" id="MobiDB-lite"/>
    </source>
</evidence>
<dbReference type="EMBL" id="ML735359">
    <property type="protein sequence ID" value="KAE8384692.1"/>
    <property type="molecule type" value="Genomic_DNA"/>
</dbReference>
<dbReference type="PANTHER" id="PTHR12604:SF4">
    <property type="entry name" value="X-RAY REPAIR CROSS-COMPLEMENTING PROTEIN 5"/>
    <property type="match status" value="1"/>
</dbReference>
<feature type="compositionally biased region" description="Low complexity" evidence="21">
    <location>
        <begin position="278"/>
        <end position="290"/>
    </location>
</feature>
<dbReference type="GO" id="GO:0003678">
    <property type="term" value="F:DNA helicase activity"/>
    <property type="evidence" value="ECO:0007669"/>
    <property type="project" value="UniProtKB-EC"/>
</dbReference>
<dbReference type="AlphaFoldDB" id="A0A5N7BS90"/>
<dbReference type="InterPro" id="IPR014893">
    <property type="entry name" value="Ku_PK_bind"/>
</dbReference>
<evidence type="ECO:0000256" key="7">
    <source>
        <dbReference type="ARBA" id="ARBA00022454"/>
    </source>
</evidence>
<dbReference type="InterPro" id="IPR036465">
    <property type="entry name" value="vWFA_dom_sf"/>
</dbReference>
<keyword evidence="11 20" id="KW-0347">Helicase</keyword>
<dbReference type="GO" id="GO:0000723">
    <property type="term" value="P:telomere maintenance"/>
    <property type="evidence" value="ECO:0007669"/>
    <property type="project" value="InterPro"/>
</dbReference>
<dbReference type="GO" id="GO:0043564">
    <property type="term" value="C:Ku70:Ku80 complex"/>
    <property type="evidence" value="ECO:0007669"/>
    <property type="project" value="InterPro"/>
</dbReference>
<dbReference type="SMART" id="SM00559">
    <property type="entry name" value="Ku78"/>
    <property type="match status" value="1"/>
</dbReference>
<evidence type="ECO:0000256" key="11">
    <source>
        <dbReference type="ARBA" id="ARBA00022806"/>
    </source>
</evidence>
<dbReference type="SUPFAM" id="SSF100939">
    <property type="entry name" value="SPOC domain-like"/>
    <property type="match status" value="1"/>
</dbReference>
<dbReference type="Gene3D" id="3.40.50.410">
    <property type="entry name" value="von Willebrand factor, type A domain"/>
    <property type="match status" value="1"/>
</dbReference>
<evidence type="ECO:0000256" key="13">
    <source>
        <dbReference type="ARBA" id="ARBA00022895"/>
    </source>
</evidence>
<keyword evidence="7" id="KW-0158">Chromosome</keyword>
<name>A0A5N7BS90_PETAA</name>
<evidence type="ECO:0000256" key="8">
    <source>
        <dbReference type="ARBA" id="ARBA00022741"/>
    </source>
</evidence>
<evidence type="ECO:0000256" key="15">
    <source>
        <dbReference type="ARBA" id="ARBA00023172"/>
    </source>
</evidence>
<keyword evidence="13" id="KW-0779">Telomere</keyword>
<dbReference type="Pfam" id="PF02735">
    <property type="entry name" value="Ku"/>
    <property type="match status" value="1"/>
</dbReference>
<dbReference type="FunFam" id="2.40.290.10:FF:000008">
    <property type="entry name" value="ATP-dependent DNA helicase II subunit 2"/>
    <property type="match status" value="1"/>
</dbReference>
<dbReference type="Proteomes" id="UP000326877">
    <property type="component" value="Unassembled WGS sequence"/>
</dbReference>
<evidence type="ECO:0000256" key="4">
    <source>
        <dbReference type="ARBA" id="ARBA00011584"/>
    </source>
</evidence>
<feature type="region of interest" description="Disordered" evidence="21">
    <location>
        <begin position="264"/>
        <end position="293"/>
    </location>
</feature>
<dbReference type="OrthoDB" id="30826at2759"/>
<dbReference type="GO" id="GO:0006303">
    <property type="term" value="P:double-strand break repair via nonhomologous end joining"/>
    <property type="evidence" value="ECO:0007669"/>
    <property type="project" value="InterPro"/>
</dbReference>
<dbReference type="FunFam" id="3.40.50.410:FF:000073">
    <property type="entry name" value="ATP-dependent DNA helicase II subunit 2"/>
    <property type="match status" value="1"/>
</dbReference>
<keyword evidence="16 20" id="KW-0234">DNA repair</keyword>
<dbReference type="PIRSF" id="PIRSF016570">
    <property type="entry name" value="Ku80"/>
    <property type="match status" value="1"/>
</dbReference>
<dbReference type="GO" id="GO:0016887">
    <property type="term" value="F:ATP hydrolysis activity"/>
    <property type="evidence" value="ECO:0007669"/>
    <property type="project" value="RHEA"/>
</dbReference>
<dbReference type="EC" id="3.6.4.12" evidence="5 20"/>
<evidence type="ECO:0000259" key="22">
    <source>
        <dbReference type="PROSITE" id="PS50234"/>
    </source>
</evidence>
<dbReference type="GO" id="GO:0042162">
    <property type="term" value="F:telomeric DNA binding"/>
    <property type="evidence" value="ECO:0007669"/>
    <property type="project" value="InterPro"/>
</dbReference>
<dbReference type="PANTHER" id="PTHR12604">
    <property type="entry name" value="KU AUTOANTIGEN DNA HELICASE"/>
    <property type="match status" value="1"/>
</dbReference>
<dbReference type="GO" id="GO:0006310">
    <property type="term" value="P:DNA recombination"/>
    <property type="evidence" value="ECO:0007669"/>
    <property type="project" value="UniProtKB-KW"/>
</dbReference>
<keyword evidence="8 20" id="KW-0547">Nucleotide-binding</keyword>
<evidence type="ECO:0000256" key="12">
    <source>
        <dbReference type="ARBA" id="ARBA00022840"/>
    </source>
</evidence>
<comment type="catalytic activity">
    <reaction evidence="19 20">
        <text>ATP + H2O = ADP + phosphate + H(+)</text>
        <dbReference type="Rhea" id="RHEA:13065"/>
        <dbReference type="ChEBI" id="CHEBI:15377"/>
        <dbReference type="ChEBI" id="CHEBI:15378"/>
        <dbReference type="ChEBI" id="CHEBI:30616"/>
        <dbReference type="ChEBI" id="CHEBI:43474"/>
        <dbReference type="ChEBI" id="CHEBI:456216"/>
        <dbReference type="EC" id="3.6.4.12"/>
    </reaction>
</comment>
<evidence type="ECO:0000256" key="17">
    <source>
        <dbReference type="ARBA" id="ARBA00023242"/>
    </source>
</evidence>
<dbReference type="FunFam" id="1.10.1600.10:FF:000002">
    <property type="entry name" value="X-ray repair cross-complementing protein 5"/>
    <property type="match status" value="1"/>
</dbReference>
<evidence type="ECO:0000256" key="9">
    <source>
        <dbReference type="ARBA" id="ARBA00022763"/>
    </source>
</evidence>
<evidence type="ECO:0000256" key="18">
    <source>
        <dbReference type="ARBA" id="ARBA00024890"/>
    </source>
</evidence>
<evidence type="ECO:0000256" key="2">
    <source>
        <dbReference type="ARBA" id="ARBA00004574"/>
    </source>
</evidence>
<dbReference type="Pfam" id="PF03731">
    <property type="entry name" value="Ku_N"/>
    <property type="match status" value="1"/>
</dbReference>
<comment type="subunit">
    <text evidence="4">Heterodimer of Ku70 and Ku80.</text>
</comment>
<evidence type="ECO:0000256" key="14">
    <source>
        <dbReference type="ARBA" id="ARBA00023125"/>
    </source>
</evidence>
<dbReference type="Gene3D" id="2.40.290.10">
    <property type="match status" value="1"/>
</dbReference>
<dbReference type="InterPro" id="IPR016194">
    <property type="entry name" value="SPOC-like_C_dom_sf"/>
</dbReference>
<keyword evidence="10 20" id="KW-0378">Hydrolase</keyword>
<accession>A0A5N7BS90</accession>
<keyword evidence="15 20" id="KW-0233">DNA recombination</keyword>